<organism evidence="5 6">
    <name type="scientific">[Mycobacterium] manitobense</name>
    <dbReference type="NCBI Taxonomy" id="190147"/>
    <lineage>
        <taxon>Bacteria</taxon>
        <taxon>Bacillati</taxon>
        <taxon>Actinomycetota</taxon>
        <taxon>Actinomycetes</taxon>
        <taxon>Mycobacteriales</taxon>
        <taxon>Mycobacteriaceae</taxon>
        <taxon>Mycolicibacterium</taxon>
    </lineage>
</organism>
<feature type="transmembrane region" description="Helical" evidence="4">
    <location>
        <begin position="49"/>
        <end position="73"/>
    </location>
</feature>
<dbReference type="PANTHER" id="PTHR37042">
    <property type="entry name" value="OUTER MEMBRANE PROTEIN RV1973"/>
    <property type="match status" value="1"/>
</dbReference>
<dbReference type="GO" id="GO:0016020">
    <property type="term" value="C:membrane"/>
    <property type="evidence" value="ECO:0007669"/>
    <property type="project" value="UniProtKB-SubCell"/>
</dbReference>
<keyword evidence="6" id="KW-1185">Reference proteome</keyword>
<reference evidence="5" key="2">
    <citation type="journal article" date="2022" name="BMC Genomics">
        <title>Comparative genome analysis of mycobacteria focusing on tRNA and non-coding RNA.</title>
        <authorList>
            <person name="Behra P.R.K."/>
            <person name="Pettersson B.M.F."/>
            <person name="Ramesh M."/>
            <person name="Das S."/>
            <person name="Dasgupta S."/>
            <person name="Kirsebom L.A."/>
        </authorList>
    </citation>
    <scope>NUCLEOTIDE SEQUENCE</scope>
    <source>
        <strain evidence="5">DSM 44615</strain>
    </source>
</reference>
<keyword evidence="2 4" id="KW-0472">Membrane</keyword>
<evidence type="ECO:0000256" key="1">
    <source>
        <dbReference type="ARBA" id="ARBA00004370"/>
    </source>
</evidence>
<proteinExistence type="predicted"/>
<evidence type="ECO:0000256" key="3">
    <source>
        <dbReference type="SAM" id="MobiDB-lite"/>
    </source>
</evidence>
<evidence type="ECO:0000313" key="5">
    <source>
        <dbReference type="EMBL" id="MCV7169137.1"/>
    </source>
</evidence>
<gene>
    <name evidence="5" type="ORF">H7I41_04260</name>
</gene>
<dbReference type="RefSeq" id="WP_264011321.1">
    <property type="nucleotide sequence ID" value="NZ_JACKSJ010000026.1"/>
</dbReference>
<feature type="region of interest" description="Disordered" evidence="3">
    <location>
        <begin position="1"/>
        <end position="40"/>
    </location>
</feature>
<evidence type="ECO:0000256" key="2">
    <source>
        <dbReference type="ARBA" id="ARBA00023136"/>
    </source>
</evidence>
<comment type="subcellular location">
    <subcellularLocation>
        <location evidence="1">Membrane</location>
    </subcellularLocation>
</comment>
<name>A0A9X2YM77_9MYCO</name>
<protein>
    <submittedName>
        <fullName evidence="5">Mce protein</fullName>
    </submittedName>
</protein>
<accession>A0A9X2YM77</accession>
<dbReference type="Proteomes" id="UP001140293">
    <property type="component" value="Unassembled WGS sequence"/>
</dbReference>
<feature type="compositionally biased region" description="Acidic residues" evidence="3">
    <location>
        <begin position="15"/>
        <end position="34"/>
    </location>
</feature>
<dbReference type="EMBL" id="JACKSJ010000026">
    <property type="protein sequence ID" value="MCV7169137.1"/>
    <property type="molecule type" value="Genomic_DNA"/>
</dbReference>
<reference evidence="5" key="1">
    <citation type="submission" date="2020-07" db="EMBL/GenBank/DDBJ databases">
        <authorList>
            <person name="Pettersson B.M.F."/>
            <person name="Behra P.R.K."/>
            <person name="Ramesh M."/>
            <person name="Das S."/>
            <person name="Dasgupta S."/>
            <person name="Kirsebom L.A."/>
        </authorList>
    </citation>
    <scope>NUCLEOTIDE SEQUENCE</scope>
    <source>
        <strain evidence="5">DSM 44615</strain>
    </source>
</reference>
<keyword evidence="4" id="KW-0812">Transmembrane</keyword>
<keyword evidence="4" id="KW-1133">Transmembrane helix</keyword>
<evidence type="ECO:0000313" key="6">
    <source>
        <dbReference type="Proteomes" id="UP001140293"/>
    </source>
</evidence>
<sequence length="208" mass="22431">MAKHAAPADWGVDGDVGEPDADVESVSEDADSGDTADARKKRRGAPWSLIRLATVAGLVVVLALAGLTGWLGYQAWQAHQAEQQRERFLETGRQGVLNLTSVDWQQAEGDVQRILDSSTGGFYDQFQRRAAPYTEVVKQAQSKSVGTIQQAALESVSDTGDSAKVLVAVSIAASNAGAPDQPLRFWRMRVTVDEVDGQMKVSDVEFVQ</sequence>
<comment type="caution">
    <text evidence="5">The sequence shown here is derived from an EMBL/GenBank/DDBJ whole genome shotgun (WGS) entry which is preliminary data.</text>
</comment>
<evidence type="ECO:0000256" key="4">
    <source>
        <dbReference type="SAM" id="Phobius"/>
    </source>
</evidence>
<dbReference type="PANTHER" id="PTHR37042:SF4">
    <property type="entry name" value="OUTER MEMBRANE PROTEIN RV1973"/>
    <property type="match status" value="1"/>
</dbReference>
<dbReference type="AlphaFoldDB" id="A0A9X2YM77"/>